<dbReference type="FunFam" id="3.40.50.300:FF:001797">
    <property type="entry name" value="ABC transporter, putative"/>
    <property type="match status" value="1"/>
</dbReference>
<dbReference type="EMBL" id="HBEA01016017">
    <property type="protein sequence ID" value="CAD8262720.1"/>
    <property type="molecule type" value="Transcribed_RNA"/>
</dbReference>
<dbReference type="PANTHER" id="PTHR43394:SF1">
    <property type="entry name" value="ATP-BINDING CASSETTE SUB-FAMILY B MEMBER 10, MITOCHONDRIAL"/>
    <property type="match status" value="1"/>
</dbReference>
<evidence type="ECO:0000256" key="7">
    <source>
        <dbReference type="ARBA" id="ARBA00023136"/>
    </source>
</evidence>
<dbReference type="SMART" id="SM00382">
    <property type="entry name" value="AAA"/>
    <property type="match status" value="1"/>
</dbReference>
<reference evidence="12" key="1">
    <citation type="submission" date="2021-01" db="EMBL/GenBank/DDBJ databases">
        <authorList>
            <person name="Corre E."/>
            <person name="Pelletier E."/>
            <person name="Niang G."/>
            <person name="Scheremetjew M."/>
            <person name="Finn R."/>
            <person name="Kale V."/>
            <person name="Holt S."/>
            <person name="Cochrane G."/>
            <person name="Meng A."/>
            <person name="Brown T."/>
            <person name="Cohen L."/>
        </authorList>
    </citation>
    <scope>NUCLEOTIDE SEQUENCE</scope>
    <source>
        <strain evidence="12">CCMP2078</strain>
    </source>
</reference>
<feature type="transmembrane region" description="Helical" evidence="9">
    <location>
        <begin position="23"/>
        <end position="46"/>
    </location>
</feature>
<dbReference type="PROSITE" id="PS50893">
    <property type="entry name" value="ABC_TRANSPORTER_2"/>
    <property type="match status" value="1"/>
</dbReference>
<dbReference type="InterPro" id="IPR039421">
    <property type="entry name" value="Type_1_exporter"/>
</dbReference>
<dbReference type="CDD" id="cd18780">
    <property type="entry name" value="ABC_6TM_AtABCB27_like"/>
    <property type="match status" value="1"/>
</dbReference>
<dbReference type="PIRSF" id="PIRSF002773">
    <property type="entry name" value="ABC_prm/ATPase_B"/>
    <property type="match status" value="1"/>
</dbReference>
<dbReference type="PROSITE" id="PS50929">
    <property type="entry name" value="ABC_TM1F"/>
    <property type="match status" value="1"/>
</dbReference>
<keyword evidence="7 9" id="KW-0472">Membrane</keyword>
<feature type="transmembrane region" description="Helical" evidence="9">
    <location>
        <begin position="148"/>
        <end position="166"/>
    </location>
</feature>
<keyword evidence="4" id="KW-0547">Nucleotide-binding</keyword>
<feature type="region of interest" description="Disordered" evidence="8">
    <location>
        <begin position="616"/>
        <end position="643"/>
    </location>
</feature>
<dbReference type="GO" id="GO:0090374">
    <property type="term" value="P:oligopeptide export from mitochondrion"/>
    <property type="evidence" value="ECO:0007669"/>
    <property type="project" value="TreeGrafter"/>
</dbReference>
<evidence type="ECO:0000259" key="11">
    <source>
        <dbReference type="PROSITE" id="PS50929"/>
    </source>
</evidence>
<evidence type="ECO:0000256" key="3">
    <source>
        <dbReference type="ARBA" id="ARBA00022692"/>
    </source>
</evidence>
<feature type="domain" description="ABC transmembrane type-1" evidence="11">
    <location>
        <begin position="26"/>
        <end position="313"/>
    </location>
</feature>
<keyword evidence="3 9" id="KW-0812">Transmembrane</keyword>
<organism evidence="12">
    <name type="scientific">Pinguiococcus pyrenoidosus</name>
    <dbReference type="NCBI Taxonomy" id="172671"/>
    <lineage>
        <taxon>Eukaryota</taxon>
        <taxon>Sar</taxon>
        <taxon>Stramenopiles</taxon>
        <taxon>Ochrophyta</taxon>
        <taxon>Pinguiophyceae</taxon>
        <taxon>Pinguiochrysidales</taxon>
        <taxon>Pinguiochrysidaceae</taxon>
        <taxon>Pinguiococcus</taxon>
    </lineage>
</organism>
<feature type="domain" description="ABC transporter" evidence="10">
    <location>
        <begin position="347"/>
        <end position="612"/>
    </location>
</feature>
<proteinExistence type="predicted"/>
<sequence>MEDEEKSHASFGRLLQTSKPERHILFVGVVALFFSVLSTLAFPYYLGSIIDNAADDEKSHGERRRALTSGIVQLLIIVLVGNVFTFIRGTAFTLAGERVVARMRRELYQAILAQETAFFDSQETGELMNRLSADTTVIQSACTVNISMGLRALASIVLSIILLFITSWKLTLVMMAVVPAIVVGAILFGRYVKTISRKYQDALAIAASASQQALSNIRTVRSFGAEKKEQLRYNGNIDETYQLGVKKAVGYGLFAGGTSTAGYIGIIGVLWYGGVQVVNGALTAGDLFSFLVYTITIAMSLAAVSSLFTEFMNAIGASERVFQLIDREPEIVNDVGIAPAHQMIGKIEISNVSFTYPARPDAPVLRDFSLTVNPRETVALVGQSGSGKSTVLALIQRLYDISEGSLRIDDVPVTELNSRYMRKYIGVVAQEPELFGGTIRENILYGSEAAYLAANGVVDEMPWRARRGDRRAAIPEELVPEEKLREVASMANCLTFIEEFPDKFDTLVGEKGVHLSGGQKQRVAIARALLCDPKILLLDEATSALDADSEYLVQQAIDRTMADRTVIIIAHRLSTVRDADRIVVMRHGEILGIGRHEELLKSNETYQQLVQRQLQGNGDGKKGISANRSSWQSFGWKSPSSDK</sequence>
<evidence type="ECO:0000313" key="12">
    <source>
        <dbReference type="EMBL" id="CAD8262720.1"/>
    </source>
</evidence>
<evidence type="ECO:0000256" key="6">
    <source>
        <dbReference type="ARBA" id="ARBA00022989"/>
    </source>
</evidence>
<dbReference type="GO" id="GO:0016887">
    <property type="term" value="F:ATP hydrolysis activity"/>
    <property type="evidence" value="ECO:0007669"/>
    <property type="project" value="InterPro"/>
</dbReference>
<accession>A0A7R9UDB8</accession>
<keyword evidence="2" id="KW-0813">Transport</keyword>
<evidence type="ECO:0000256" key="1">
    <source>
        <dbReference type="ARBA" id="ARBA00004141"/>
    </source>
</evidence>
<evidence type="ECO:0000259" key="10">
    <source>
        <dbReference type="PROSITE" id="PS50893"/>
    </source>
</evidence>
<evidence type="ECO:0008006" key="13">
    <source>
        <dbReference type="Google" id="ProtNLM"/>
    </source>
</evidence>
<dbReference type="PANTHER" id="PTHR43394">
    <property type="entry name" value="ATP-DEPENDENT PERMEASE MDL1, MITOCHONDRIAL"/>
    <property type="match status" value="1"/>
</dbReference>
<evidence type="ECO:0000256" key="8">
    <source>
        <dbReference type="SAM" id="MobiDB-lite"/>
    </source>
</evidence>
<dbReference type="InterPro" id="IPR017871">
    <property type="entry name" value="ABC_transporter-like_CS"/>
</dbReference>
<feature type="compositionally biased region" description="Polar residues" evidence="8">
    <location>
        <begin position="626"/>
        <end position="643"/>
    </location>
</feature>
<dbReference type="Pfam" id="PF00664">
    <property type="entry name" value="ABC_membrane"/>
    <property type="match status" value="1"/>
</dbReference>
<evidence type="ECO:0000256" key="4">
    <source>
        <dbReference type="ARBA" id="ARBA00022741"/>
    </source>
</evidence>
<dbReference type="InterPro" id="IPR003593">
    <property type="entry name" value="AAA+_ATPase"/>
</dbReference>
<dbReference type="GO" id="GO:0015421">
    <property type="term" value="F:ABC-type oligopeptide transporter activity"/>
    <property type="evidence" value="ECO:0007669"/>
    <property type="project" value="TreeGrafter"/>
</dbReference>
<dbReference type="InterPro" id="IPR027417">
    <property type="entry name" value="P-loop_NTPase"/>
</dbReference>
<dbReference type="AlphaFoldDB" id="A0A7R9UDB8"/>
<feature type="transmembrane region" description="Helical" evidence="9">
    <location>
        <begin position="287"/>
        <end position="308"/>
    </location>
</feature>
<comment type="subcellular location">
    <subcellularLocation>
        <location evidence="1">Membrane</location>
        <topology evidence="1">Multi-pass membrane protein</topology>
    </subcellularLocation>
</comment>
<feature type="transmembrane region" description="Helical" evidence="9">
    <location>
        <begin position="251"/>
        <end position="275"/>
    </location>
</feature>
<dbReference type="Gene3D" id="1.20.1560.10">
    <property type="entry name" value="ABC transporter type 1, transmembrane domain"/>
    <property type="match status" value="1"/>
</dbReference>
<protein>
    <recommendedName>
        <fullName evidence="13">ATP-dependent transporter ycf16</fullName>
    </recommendedName>
</protein>
<keyword evidence="5" id="KW-0067">ATP-binding</keyword>
<name>A0A7R9UDB8_9STRA</name>
<dbReference type="GO" id="GO:0005743">
    <property type="term" value="C:mitochondrial inner membrane"/>
    <property type="evidence" value="ECO:0007669"/>
    <property type="project" value="TreeGrafter"/>
</dbReference>
<evidence type="ECO:0000256" key="2">
    <source>
        <dbReference type="ARBA" id="ARBA00022448"/>
    </source>
</evidence>
<dbReference type="FunFam" id="1.20.1560.10:FF:000058">
    <property type="entry name" value="ABC transporter B family member 25"/>
    <property type="match status" value="1"/>
</dbReference>
<dbReference type="Pfam" id="PF00005">
    <property type="entry name" value="ABC_tran"/>
    <property type="match status" value="1"/>
</dbReference>
<evidence type="ECO:0000256" key="5">
    <source>
        <dbReference type="ARBA" id="ARBA00022840"/>
    </source>
</evidence>
<dbReference type="PROSITE" id="PS00211">
    <property type="entry name" value="ABC_TRANSPORTER_1"/>
    <property type="match status" value="1"/>
</dbReference>
<dbReference type="Gene3D" id="3.40.50.300">
    <property type="entry name" value="P-loop containing nucleotide triphosphate hydrolases"/>
    <property type="match status" value="1"/>
</dbReference>
<keyword evidence="6 9" id="KW-1133">Transmembrane helix</keyword>
<dbReference type="GO" id="GO:0005524">
    <property type="term" value="F:ATP binding"/>
    <property type="evidence" value="ECO:0007669"/>
    <property type="project" value="UniProtKB-KW"/>
</dbReference>
<feature type="transmembrane region" description="Helical" evidence="9">
    <location>
        <begin position="66"/>
        <end position="95"/>
    </location>
</feature>
<dbReference type="SUPFAM" id="SSF90123">
    <property type="entry name" value="ABC transporter transmembrane region"/>
    <property type="match status" value="1"/>
</dbReference>
<gene>
    <name evidence="12" type="ORF">PPYR1160_LOCUS12222</name>
</gene>
<feature type="transmembrane region" description="Helical" evidence="9">
    <location>
        <begin position="172"/>
        <end position="192"/>
    </location>
</feature>
<dbReference type="InterPro" id="IPR036640">
    <property type="entry name" value="ABC1_TM_sf"/>
</dbReference>
<dbReference type="InterPro" id="IPR011527">
    <property type="entry name" value="ABC1_TM_dom"/>
</dbReference>
<dbReference type="InterPro" id="IPR003439">
    <property type="entry name" value="ABC_transporter-like_ATP-bd"/>
</dbReference>
<evidence type="ECO:0000256" key="9">
    <source>
        <dbReference type="SAM" id="Phobius"/>
    </source>
</evidence>
<dbReference type="SUPFAM" id="SSF52540">
    <property type="entry name" value="P-loop containing nucleoside triphosphate hydrolases"/>
    <property type="match status" value="1"/>
</dbReference>